<keyword evidence="3" id="KW-0285">Flavoprotein</keyword>
<evidence type="ECO:0000256" key="2">
    <source>
        <dbReference type="ARBA" id="ARBA00013457"/>
    </source>
</evidence>
<dbReference type="RefSeq" id="WP_106006378.1">
    <property type="nucleotide sequence ID" value="NZ_CP136419.1"/>
</dbReference>
<dbReference type="Proteomes" id="UP000238415">
    <property type="component" value="Unassembled WGS sequence"/>
</dbReference>
<dbReference type="CDD" id="cd04730">
    <property type="entry name" value="NPD_like"/>
    <property type="match status" value="1"/>
</dbReference>
<dbReference type="InterPro" id="IPR017569">
    <property type="entry name" value="Enoyl_ACP_red-II_put"/>
</dbReference>
<evidence type="ECO:0000313" key="6">
    <source>
        <dbReference type="EMBL" id="PRR69158.1"/>
    </source>
</evidence>
<sequence length="312" mass="32612">MLKTVICDLLGITYPIIQGGMAWVATGELAAAVSAAGGLGIIGAGNAPPEVVRREIAKVRERTDRPFGVNIYYMSPYVEELIDLVCAEKVPVVTTGAGNPGKHLPKLKEAGVKVIPVVASVALAKRLERLGVDALVAEGMECGGHIGEIATMPLVPQIVDAVHIPVIAAGGIADGRGLAAALALGAAGVQMGTRFICAEECTVHPNYKNAVLKAGDRDAVVTGMPGHYVRVLKNKLTRQFEELAARGASWEEMDRLGAGKLRAAVEGDAEYGSLMAGQSAALVREIKPAAAIIEEVVAEAEEIISRLSKLVR</sequence>
<dbReference type="InterPro" id="IPR004136">
    <property type="entry name" value="NMO"/>
</dbReference>
<protein>
    <recommendedName>
        <fullName evidence="2">Probable nitronate monooxygenase</fullName>
    </recommendedName>
</protein>
<keyword evidence="7" id="KW-1185">Reference proteome</keyword>
<name>A0A2T0AKP5_9FIRM</name>
<gene>
    <name evidence="6" type="ORF">MOHU_24610</name>
</gene>
<evidence type="ECO:0000256" key="5">
    <source>
        <dbReference type="ARBA" id="ARBA00023002"/>
    </source>
</evidence>
<dbReference type="PANTHER" id="PTHR32332:SF20">
    <property type="entry name" value="2-NITROPROPANE DIOXYGENASE-LIKE PROTEIN"/>
    <property type="match status" value="1"/>
</dbReference>
<dbReference type="AlphaFoldDB" id="A0A2T0AKP5"/>
<keyword evidence="4" id="KW-0288">FMN</keyword>
<reference evidence="6 7" key="1">
    <citation type="submission" date="2018-03" db="EMBL/GenBank/DDBJ databases">
        <title>Genome sequence of Moorella humiferrea DSM 23265.</title>
        <authorList>
            <person name="Poehlein A."/>
            <person name="Daniel R."/>
        </authorList>
    </citation>
    <scope>NUCLEOTIDE SEQUENCE [LARGE SCALE GENOMIC DNA]</scope>
    <source>
        <strain evidence="6 7">DSM 23265</strain>
    </source>
</reference>
<keyword evidence="6" id="KW-0503">Monooxygenase</keyword>
<dbReference type="OrthoDB" id="9778912at2"/>
<keyword evidence="5 6" id="KW-0560">Oxidoreductase</keyword>
<dbReference type="Gene3D" id="3.20.20.70">
    <property type="entry name" value="Aldolase class I"/>
    <property type="match status" value="1"/>
</dbReference>
<dbReference type="Pfam" id="PF03060">
    <property type="entry name" value="NMO"/>
    <property type="match status" value="2"/>
</dbReference>
<dbReference type="InterPro" id="IPR013785">
    <property type="entry name" value="Aldolase_TIM"/>
</dbReference>
<evidence type="ECO:0000313" key="7">
    <source>
        <dbReference type="Proteomes" id="UP000238415"/>
    </source>
</evidence>
<evidence type="ECO:0000256" key="3">
    <source>
        <dbReference type="ARBA" id="ARBA00022630"/>
    </source>
</evidence>
<comment type="caution">
    <text evidence="6">The sequence shown here is derived from an EMBL/GenBank/DDBJ whole genome shotgun (WGS) entry which is preliminary data.</text>
</comment>
<accession>A0A2T0AKP5</accession>
<dbReference type="PANTHER" id="PTHR32332">
    <property type="entry name" value="2-NITROPROPANE DIOXYGENASE"/>
    <property type="match status" value="1"/>
</dbReference>
<dbReference type="SUPFAM" id="SSF51412">
    <property type="entry name" value="Inosine monophosphate dehydrogenase (IMPDH)"/>
    <property type="match status" value="1"/>
</dbReference>
<proteinExistence type="predicted"/>
<dbReference type="GO" id="GO:0018580">
    <property type="term" value="F:nitronate monooxygenase activity"/>
    <property type="evidence" value="ECO:0007669"/>
    <property type="project" value="InterPro"/>
</dbReference>
<evidence type="ECO:0000256" key="1">
    <source>
        <dbReference type="ARBA" id="ARBA00003535"/>
    </source>
</evidence>
<evidence type="ECO:0000256" key="4">
    <source>
        <dbReference type="ARBA" id="ARBA00022643"/>
    </source>
</evidence>
<dbReference type="EMBL" id="PVXM01000057">
    <property type="protein sequence ID" value="PRR69158.1"/>
    <property type="molecule type" value="Genomic_DNA"/>
</dbReference>
<dbReference type="NCBIfam" id="TIGR03151">
    <property type="entry name" value="enACPred_II"/>
    <property type="match status" value="1"/>
</dbReference>
<organism evidence="6 7">
    <name type="scientific">Neomoorella humiferrea</name>
    <dbReference type="NCBI Taxonomy" id="676965"/>
    <lineage>
        <taxon>Bacteria</taxon>
        <taxon>Bacillati</taxon>
        <taxon>Bacillota</taxon>
        <taxon>Clostridia</taxon>
        <taxon>Neomoorellales</taxon>
        <taxon>Neomoorellaceae</taxon>
        <taxon>Neomoorella</taxon>
    </lineage>
</organism>
<comment type="function">
    <text evidence="1">Nitronate monooxygenase that uses molecular oxygen to catalyze the oxidative denitrification of alkyl nitronates. Acts on propionate 3-nitronate (P3N), the presumed physiological substrate. Probably functions in the detoxification of P3N, a metabolic poison produced by plants and fungi as a defense mechanism.</text>
</comment>